<feature type="transmembrane region" description="Helical" evidence="9">
    <location>
        <begin position="187"/>
        <end position="212"/>
    </location>
</feature>
<keyword evidence="5 9" id="KW-0812">Transmembrane</keyword>
<evidence type="ECO:0000259" key="10">
    <source>
        <dbReference type="Pfam" id="PF09335"/>
    </source>
</evidence>
<keyword evidence="7 9" id="KW-0472">Membrane</keyword>
<reference evidence="11" key="1">
    <citation type="submission" date="2022-06" db="EMBL/GenBank/DDBJ databases">
        <title>Draft genome sequences of Leminorella grimontii str. JCM5902.</title>
        <authorList>
            <person name="Wakabayashi Y."/>
            <person name="Kojima K."/>
        </authorList>
    </citation>
    <scope>NUCLEOTIDE SEQUENCE</scope>
    <source>
        <strain evidence="11">JCM 5902</strain>
    </source>
</reference>
<dbReference type="Proteomes" id="UP001058124">
    <property type="component" value="Unassembled WGS sequence"/>
</dbReference>
<evidence type="ECO:0000256" key="1">
    <source>
        <dbReference type="ARBA" id="ARBA00004429"/>
    </source>
</evidence>
<dbReference type="InterPro" id="IPR032818">
    <property type="entry name" value="DedA-like"/>
</dbReference>
<evidence type="ECO:0000256" key="5">
    <source>
        <dbReference type="ARBA" id="ARBA00022692"/>
    </source>
</evidence>
<evidence type="ECO:0000256" key="4">
    <source>
        <dbReference type="ARBA" id="ARBA00022519"/>
    </source>
</evidence>
<dbReference type="GO" id="GO:0005886">
    <property type="term" value="C:plasma membrane"/>
    <property type="evidence" value="ECO:0007669"/>
    <property type="project" value="UniProtKB-SubCell"/>
</dbReference>
<feature type="domain" description="VTT" evidence="10">
    <location>
        <begin position="48"/>
        <end position="173"/>
    </location>
</feature>
<feature type="transmembrane region" description="Helical" evidence="9">
    <location>
        <begin position="123"/>
        <end position="148"/>
    </location>
</feature>
<comment type="similarity">
    <text evidence="2 9">Belongs to the DedA family.</text>
</comment>
<feature type="transmembrane region" description="Helical" evidence="9">
    <location>
        <begin position="68"/>
        <end position="87"/>
    </location>
</feature>
<gene>
    <name evidence="11" type="primary">yqjA</name>
    <name evidence="11" type="ORF">SOASR030_10320</name>
</gene>
<sequence>MGSITDLFHALLQHDFKTLANPEFLWAIYGILFVIIFLENGLLPAAFLPGDSLLLLAGALIAQGSLHYLLTLAVLSAAAALGCWLSYLQGRWLGKTKTVQGWMAKIPAHYHQRAHNLFHQHGFFALLIGRFLAFVRTLLPTIAGLSALDGKRFQIFNWLSAVLWVGVVTSIGYLISLTPFFKHHEALVMNGLMILPIALLVIGLLGSLLVVLRKKSHQKK</sequence>
<organism evidence="11 12">
    <name type="scientific">Leminorella grimontii</name>
    <dbReference type="NCBI Taxonomy" id="82981"/>
    <lineage>
        <taxon>Bacteria</taxon>
        <taxon>Pseudomonadati</taxon>
        <taxon>Pseudomonadota</taxon>
        <taxon>Gammaproteobacteria</taxon>
        <taxon>Enterobacterales</taxon>
        <taxon>Budviciaceae</taxon>
        <taxon>Leminorella</taxon>
    </lineage>
</organism>
<dbReference type="EMBL" id="BRLH01000001">
    <property type="protein sequence ID" value="GKX54920.1"/>
    <property type="molecule type" value="Genomic_DNA"/>
</dbReference>
<evidence type="ECO:0000256" key="7">
    <source>
        <dbReference type="ARBA" id="ARBA00023136"/>
    </source>
</evidence>
<protein>
    <recommendedName>
        <fullName evidence="8">Inner membrane protein YghB</fullName>
    </recommendedName>
</protein>
<comment type="subcellular location">
    <subcellularLocation>
        <location evidence="1">Cell inner membrane</location>
        <topology evidence="1">Multi-pass membrane protein</topology>
    </subcellularLocation>
    <subcellularLocation>
        <location evidence="9">Cell membrane</location>
        <topology evidence="9">Multi-pass membrane protein</topology>
    </subcellularLocation>
</comment>
<dbReference type="PANTHER" id="PTHR30353:SF10">
    <property type="entry name" value="INNER MEMBRANE PROTEIN YGHB"/>
    <property type="match status" value="1"/>
</dbReference>
<feature type="transmembrane region" description="Helical" evidence="9">
    <location>
        <begin position="24"/>
        <end position="48"/>
    </location>
</feature>
<evidence type="ECO:0000256" key="6">
    <source>
        <dbReference type="ARBA" id="ARBA00022989"/>
    </source>
</evidence>
<evidence type="ECO:0000256" key="2">
    <source>
        <dbReference type="ARBA" id="ARBA00010792"/>
    </source>
</evidence>
<dbReference type="AlphaFoldDB" id="A0AAV5N058"/>
<keyword evidence="4" id="KW-0997">Cell inner membrane</keyword>
<comment type="caution">
    <text evidence="11">The sequence shown here is derived from an EMBL/GenBank/DDBJ whole genome shotgun (WGS) entry which is preliminary data.</text>
</comment>
<accession>A0AAV5N058</accession>
<evidence type="ECO:0000256" key="9">
    <source>
        <dbReference type="RuleBase" id="RU367016"/>
    </source>
</evidence>
<keyword evidence="3 9" id="KW-1003">Cell membrane</keyword>
<evidence type="ECO:0000256" key="8">
    <source>
        <dbReference type="ARBA" id="ARBA00040772"/>
    </source>
</evidence>
<keyword evidence="12" id="KW-1185">Reference proteome</keyword>
<name>A0AAV5N058_9GAMM</name>
<keyword evidence="6 9" id="KW-1133">Transmembrane helix</keyword>
<dbReference type="InterPro" id="IPR032816">
    <property type="entry name" value="VTT_dom"/>
</dbReference>
<dbReference type="PANTHER" id="PTHR30353">
    <property type="entry name" value="INNER MEMBRANE PROTEIN DEDA-RELATED"/>
    <property type="match status" value="1"/>
</dbReference>
<feature type="transmembrane region" description="Helical" evidence="9">
    <location>
        <begin position="155"/>
        <end position="175"/>
    </location>
</feature>
<evidence type="ECO:0000313" key="11">
    <source>
        <dbReference type="EMBL" id="GKX54920.1"/>
    </source>
</evidence>
<evidence type="ECO:0000256" key="3">
    <source>
        <dbReference type="ARBA" id="ARBA00022475"/>
    </source>
</evidence>
<proteinExistence type="inferred from homology"/>
<dbReference type="Pfam" id="PF09335">
    <property type="entry name" value="VTT_dom"/>
    <property type="match status" value="1"/>
</dbReference>
<dbReference type="RefSeq" id="WP_027273434.1">
    <property type="nucleotide sequence ID" value="NZ_BRLH01000001.1"/>
</dbReference>
<evidence type="ECO:0000313" key="12">
    <source>
        <dbReference type="Proteomes" id="UP001058124"/>
    </source>
</evidence>